<reference evidence="2" key="1">
    <citation type="journal article" date="2015" name="Genome Announc.">
        <title>Draft whole-genome sequence of the biocontrol agent Trichoderma harzianum T6776.</title>
        <authorList>
            <person name="Baroncelli R."/>
            <person name="Piaggeschi G."/>
            <person name="Fiorini L."/>
            <person name="Bertolini E."/>
            <person name="Zapparata A."/>
            <person name="Pe M.E."/>
            <person name="Sarrocco S."/>
            <person name="Vannacci G."/>
        </authorList>
    </citation>
    <scope>NUCLEOTIDE SEQUENCE [LARGE SCALE GENOMIC DNA]</scope>
    <source>
        <strain evidence="2">T6776</strain>
    </source>
</reference>
<name>A0A0G0AK95_TRIHA</name>
<comment type="caution">
    <text evidence="1">The sequence shown here is derived from an EMBL/GenBank/DDBJ whole genome shotgun (WGS) entry which is preliminary data.</text>
</comment>
<dbReference type="EMBL" id="JOKZ01000054">
    <property type="protein sequence ID" value="KKP05249.1"/>
    <property type="molecule type" value="Genomic_DNA"/>
</dbReference>
<dbReference type="Proteomes" id="UP000034112">
    <property type="component" value="Unassembled WGS sequence"/>
</dbReference>
<organism evidence="1 2">
    <name type="scientific">Trichoderma harzianum</name>
    <name type="common">Hypocrea lixii</name>
    <dbReference type="NCBI Taxonomy" id="5544"/>
    <lineage>
        <taxon>Eukaryota</taxon>
        <taxon>Fungi</taxon>
        <taxon>Dikarya</taxon>
        <taxon>Ascomycota</taxon>
        <taxon>Pezizomycotina</taxon>
        <taxon>Sordariomycetes</taxon>
        <taxon>Hypocreomycetidae</taxon>
        <taxon>Hypocreales</taxon>
        <taxon>Hypocreaceae</taxon>
        <taxon>Trichoderma</taxon>
    </lineage>
</organism>
<dbReference type="AlphaFoldDB" id="A0A0G0AK95"/>
<protein>
    <submittedName>
        <fullName evidence="1">Uncharacterized protein</fullName>
    </submittedName>
</protein>
<evidence type="ECO:0000313" key="2">
    <source>
        <dbReference type="Proteomes" id="UP000034112"/>
    </source>
</evidence>
<proteinExistence type="predicted"/>
<gene>
    <name evidence="1" type="ORF">THAR02_02639</name>
</gene>
<evidence type="ECO:0000313" key="1">
    <source>
        <dbReference type="EMBL" id="KKP05249.1"/>
    </source>
</evidence>
<accession>A0A0G0AK95</accession>
<dbReference type="OrthoDB" id="4875668at2759"/>
<sequence>MADVGVGVLGGFCARVQLARDKKQATYTYTTTHSSTMARRTIYLDALNDTTSKGAAGESSGILTFFKGVVREAQTWVSRSGPSVKAPTIEKQTF</sequence>